<sequence>MASMLAQHGVKRARQSPEALKAQKDKETAKLQEYLVLTDDIFTKKKSSDWSRPAFDLTTRLLNMNAELYTVWNYRRNILTNGIFPASTPEEINGMLSEDLDMTMVFLRKRPKVYWIWNHRRWCLEHVPDGPVDDTNGWRQAYWLKELSVIGKMLDADSRNFLAWDYRRYVLASMPNPPPEANELAYTTQKIESNFSNFSAWHQRSKIYTRLWADQLDHQTTKDEEFELVKQAMYVDPNDQSAWIYHRWLIGPGDEKVVLDREISVIQELLTVEPDSKWCLESLVHYKLLLVNKHGEKLTSDRQQLLDDCRRMLRKLKGIDPQRARRYDELESKCTASS</sequence>
<protein>
    <recommendedName>
        <fullName evidence="3 9">Geranylgeranyl transferase type-2 subunit alpha</fullName>
        <ecNumber evidence="2 9">2.5.1.60</ecNumber>
    </recommendedName>
    <alternativeName>
        <fullName evidence="7 9">Geranylgeranyl transferase type II subunit alpha</fullName>
    </alternativeName>
</protein>
<evidence type="ECO:0000313" key="12">
    <source>
        <dbReference type="Proteomes" id="UP000294933"/>
    </source>
</evidence>
<evidence type="ECO:0000256" key="6">
    <source>
        <dbReference type="ARBA" id="ARBA00022737"/>
    </source>
</evidence>
<keyword evidence="6" id="KW-0677">Repeat</keyword>
<dbReference type="GO" id="GO:0097354">
    <property type="term" value="P:prenylation"/>
    <property type="evidence" value="ECO:0007669"/>
    <property type="project" value="UniProtKB-UniRule"/>
</dbReference>
<dbReference type="PROSITE" id="PS51147">
    <property type="entry name" value="PFTA"/>
    <property type="match status" value="5"/>
</dbReference>
<dbReference type="FunFam" id="1.25.40.120:FF:000035">
    <property type="entry name" value="Geranylgeranyl transferase type-2 subunit alpha"/>
    <property type="match status" value="1"/>
</dbReference>
<evidence type="ECO:0000256" key="7">
    <source>
        <dbReference type="ARBA" id="ARBA00031267"/>
    </source>
</evidence>
<dbReference type="OrthoDB" id="1658at2759"/>
<dbReference type="Proteomes" id="UP000294933">
    <property type="component" value="Unassembled WGS sequence"/>
</dbReference>
<feature type="region of interest" description="Disordered" evidence="10">
    <location>
        <begin position="1"/>
        <end position="25"/>
    </location>
</feature>
<gene>
    <name evidence="11" type="ORF">BD410DRAFT_894417</name>
</gene>
<dbReference type="Pfam" id="PF01239">
    <property type="entry name" value="PPTA"/>
    <property type="match status" value="5"/>
</dbReference>
<dbReference type="VEuPathDB" id="FungiDB:BD410DRAFT_894417"/>
<dbReference type="Gene3D" id="1.25.40.120">
    <property type="entry name" value="Protein prenylyltransferase"/>
    <property type="match status" value="1"/>
</dbReference>
<evidence type="ECO:0000256" key="1">
    <source>
        <dbReference type="ARBA" id="ARBA00006734"/>
    </source>
</evidence>
<evidence type="ECO:0000256" key="5">
    <source>
        <dbReference type="ARBA" id="ARBA00022679"/>
    </source>
</evidence>
<keyword evidence="4 9" id="KW-0637">Prenyltransferase</keyword>
<evidence type="ECO:0000256" key="9">
    <source>
        <dbReference type="RuleBase" id="RU367120"/>
    </source>
</evidence>
<organism evidence="11 12">
    <name type="scientific">Rickenella mellea</name>
    <dbReference type="NCBI Taxonomy" id="50990"/>
    <lineage>
        <taxon>Eukaryota</taxon>
        <taxon>Fungi</taxon>
        <taxon>Dikarya</taxon>
        <taxon>Basidiomycota</taxon>
        <taxon>Agaricomycotina</taxon>
        <taxon>Agaricomycetes</taxon>
        <taxon>Hymenochaetales</taxon>
        <taxon>Rickenellaceae</taxon>
        <taxon>Rickenella</taxon>
    </lineage>
</organism>
<evidence type="ECO:0000256" key="4">
    <source>
        <dbReference type="ARBA" id="ARBA00022602"/>
    </source>
</evidence>
<dbReference type="SUPFAM" id="SSF48439">
    <property type="entry name" value="Protein prenylyltransferase"/>
    <property type="match status" value="1"/>
</dbReference>
<keyword evidence="12" id="KW-1185">Reference proteome</keyword>
<comment type="function">
    <text evidence="9">Catalyzes the transfer of a geranyl-geranyl moiety from geranyl-geranyl pyrophosphate to cysteines occuring in specific C-terminal amino acid sequences.</text>
</comment>
<name>A0A4Y7QKA5_9AGAM</name>
<dbReference type="EC" id="2.5.1.60" evidence="2 9"/>
<reference evidence="11 12" key="1">
    <citation type="submission" date="2018-06" db="EMBL/GenBank/DDBJ databases">
        <title>A transcriptomic atlas of mushroom development highlights an independent origin of complex multicellularity.</title>
        <authorList>
            <consortium name="DOE Joint Genome Institute"/>
            <person name="Krizsan K."/>
            <person name="Almasi E."/>
            <person name="Merenyi Z."/>
            <person name="Sahu N."/>
            <person name="Viragh M."/>
            <person name="Koszo T."/>
            <person name="Mondo S."/>
            <person name="Kiss B."/>
            <person name="Balint B."/>
            <person name="Kues U."/>
            <person name="Barry K."/>
            <person name="Hegedus J.C."/>
            <person name="Henrissat B."/>
            <person name="Johnson J."/>
            <person name="Lipzen A."/>
            <person name="Ohm R."/>
            <person name="Nagy I."/>
            <person name="Pangilinan J."/>
            <person name="Yan J."/>
            <person name="Xiong Y."/>
            <person name="Grigoriev I.V."/>
            <person name="Hibbett D.S."/>
            <person name="Nagy L.G."/>
        </authorList>
    </citation>
    <scope>NUCLEOTIDE SEQUENCE [LARGE SCALE GENOMIC DNA]</scope>
    <source>
        <strain evidence="11 12">SZMC22713</strain>
    </source>
</reference>
<dbReference type="AlphaFoldDB" id="A0A4Y7QKA5"/>
<comment type="catalytic activity">
    <reaction evidence="8 9">
        <text>geranylgeranyl diphosphate + L-cysteinyl-[protein] = S-geranylgeranyl-L-cysteinyl-[protein] + diphosphate</text>
        <dbReference type="Rhea" id="RHEA:21240"/>
        <dbReference type="Rhea" id="RHEA-COMP:10131"/>
        <dbReference type="Rhea" id="RHEA-COMP:11537"/>
        <dbReference type="ChEBI" id="CHEBI:29950"/>
        <dbReference type="ChEBI" id="CHEBI:33019"/>
        <dbReference type="ChEBI" id="CHEBI:57533"/>
        <dbReference type="ChEBI" id="CHEBI:86021"/>
        <dbReference type="EC" id="2.5.1.60"/>
    </reaction>
</comment>
<dbReference type="PANTHER" id="PTHR11129:SF2">
    <property type="entry name" value="GERANYLGERANYL TRANSFERASE TYPE-2 SUBUNIT ALPHA"/>
    <property type="match status" value="1"/>
</dbReference>
<evidence type="ECO:0000256" key="8">
    <source>
        <dbReference type="ARBA" id="ARBA00047658"/>
    </source>
</evidence>
<dbReference type="GO" id="GO:0005968">
    <property type="term" value="C:Rab-protein geranylgeranyltransferase complex"/>
    <property type="evidence" value="ECO:0007669"/>
    <property type="project" value="TreeGrafter"/>
</dbReference>
<proteinExistence type="inferred from homology"/>
<evidence type="ECO:0000313" key="11">
    <source>
        <dbReference type="EMBL" id="TDL27269.1"/>
    </source>
</evidence>
<evidence type="ECO:0000256" key="10">
    <source>
        <dbReference type="SAM" id="MobiDB-lite"/>
    </source>
</evidence>
<evidence type="ECO:0000256" key="3">
    <source>
        <dbReference type="ARBA" id="ARBA00014772"/>
    </source>
</evidence>
<comment type="similarity">
    <text evidence="1 9">Belongs to the protein prenyltransferase subunit alpha family.</text>
</comment>
<dbReference type="GO" id="GO:0004663">
    <property type="term" value="F:Rab geranylgeranyltransferase activity"/>
    <property type="evidence" value="ECO:0007669"/>
    <property type="project" value="UniProtKB-UniRule"/>
</dbReference>
<dbReference type="STRING" id="50990.A0A4Y7QKA5"/>
<keyword evidence="5 9" id="KW-0808">Transferase</keyword>
<accession>A0A4Y7QKA5</accession>
<evidence type="ECO:0000256" key="2">
    <source>
        <dbReference type="ARBA" id="ARBA00012656"/>
    </source>
</evidence>
<dbReference type="InterPro" id="IPR002088">
    <property type="entry name" value="Prenyl_trans_a"/>
</dbReference>
<dbReference type="PANTHER" id="PTHR11129">
    <property type="entry name" value="PROTEIN FARNESYLTRANSFERASE ALPHA SUBUNIT/RAB GERANYLGERANYL TRANSFERASE ALPHA SUBUNIT"/>
    <property type="match status" value="1"/>
</dbReference>
<dbReference type="EMBL" id="ML170159">
    <property type="protein sequence ID" value="TDL27269.1"/>
    <property type="molecule type" value="Genomic_DNA"/>
</dbReference>